<dbReference type="OrthoDB" id="3790709at2"/>
<dbReference type="Proteomes" id="UP000291838">
    <property type="component" value="Unassembled WGS sequence"/>
</dbReference>
<dbReference type="PROSITE" id="PS50005">
    <property type="entry name" value="TPR"/>
    <property type="match status" value="1"/>
</dbReference>
<evidence type="ECO:0000313" key="3">
    <source>
        <dbReference type="EMBL" id="RYB96297.1"/>
    </source>
</evidence>
<keyword evidence="2" id="KW-1133">Transmembrane helix</keyword>
<feature type="transmembrane region" description="Helical" evidence="2">
    <location>
        <begin position="321"/>
        <end position="351"/>
    </location>
</feature>
<keyword evidence="4" id="KW-1185">Reference proteome</keyword>
<reference evidence="3 4" key="1">
    <citation type="submission" date="2019-01" db="EMBL/GenBank/DDBJ databases">
        <title>Novel species of Nocardioides.</title>
        <authorList>
            <person name="Liu Q."/>
            <person name="Xin Y.-H."/>
        </authorList>
    </citation>
    <scope>NUCLEOTIDE SEQUENCE [LARGE SCALE GENOMIC DNA]</scope>
    <source>
        <strain evidence="3 4">HLT3-15</strain>
    </source>
</reference>
<dbReference type="AlphaFoldDB" id="A0A4Q2S3S2"/>
<dbReference type="InterPro" id="IPR052384">
    <property type="entry name" value="TMTC_O-mannosyltransferase"/>
</dbReference>
<keyword evidence="2" id="KW-0472">Membrane</keyword>
<accession>A0A4Q2S3S2</accession>
<dbReference type="InterPro" id="IPR019734">
    <property type="entry name" value="TPR_rpt"/>
</dbReference>
<dbReference type="Gene3D" id="1.25.40.10">
    <property type="entry name" value="Tetratricopeptide repeat domain"/>
    <property type="match status" value="1"/>
</dbReference>
<name>A0A4Q2S3S2_9ACTN</name>
<evidence type="ECO:0000256" key="1">
    <source>
        <dbReference type="PROSITE-ProRule" id="PRU00339"/>
    </source>
</evidence>
<dbReference type="GO" id="GO:0000030">
    <property type="term" value="F:mannosyltransferase activity"/>
    <property type="evidence" value="ECO:0007669"/>
    <property type="project" value="TreeGrafter"/>
</dbReference>
<evidence type="ECO:0000256" key="2">
    <source>
        <dbReference type="SAM" id="Phobius"/>
    </source>
</evidence>
<dbReference type="PANTHER" id="PTHR44216:SF3">
    <property type="entry name" value="PROTEIN O-MANNOSYL-TRANSFERASE TMTC2"/>
    <property type="match status" value="1"/>
</dbReference>
<proteinExistence type="predicted"/>
<feature type="transmembrane region" description="Helical" evidence="2">
    <location>
        <begin position="251"/>
        <end position="273"/>
    </location>
</feature>
<dbReference type="Pfam" id="PF14559">
    <property type="entry name" value="TPR_19"/>
    <property type="match status" value="2"/>
</dbReference>
<keyword evidence="2" id="KW-0812">Transmembrane</keyword>
<dbReference type="RefSeq" id="WP_129473247.1">
    <property type="nucleotide sequence ID" value="NZ_SDWS01000001.1"/>
</dbReference>
<gene>
    <name evidence="3" type="ORF">EUA06_01585</name>
</gene>
<dbReference type="SMART" id="SM00028">
    <property type="entry name" value="TPR"/>
    <property type="match status" value="3"/>
</dbReference>
<dbReference type="GO" id="GO:0035269">
    <property type="term" value="P:protein O-linked glycosylation via mannose"/>
    <property type="evidence" value="ECO:0007669"/>
    <property type="project" value="TreeGrafter"/>
</dbReference>
<keyword evidence="1" id="KW-0802">TPR repeat</keyword>
<dbReference type="EMBL" id="SDWS01000001">
    <property type="protein sequence ID" value="RYB96297.1"/>
    <property type="molecule type" value="Genomic_DNA"/>
</dbReference>
<dbReference type="PANTHER" id="PTHR44216">
    <property type="entry name" value="PROTEIN O-MANNOSYL-TRANSFERASE TMTC2"/>
    <property type="match status" value="1"/>
</dbReference>
<comment type="caution">
    <text evidence="3">The sequence shown here is derived from an EMBL/GenBank/DDBJ whole genome shotgun (WGS) entry which is preliminary data.</text>
</comment>
<sequence length="354" mass="38137">MGDVDGDWRAIAHAEQLLDLRRYAEAEQRFRDVVATQPESIDGLLGLARALHAQDRDDEAEAAARSAVALDPERGGSYHVLVDILCAGDDPAPAVRAAERALALEPHDYLSHYQLARARLIGRRPEVYRAYGSALKAVELAPHSASTHNLVGVCLDRLGDAPAAEQAFRNALAIDPHHTLAQTNLAASDLESGKLGRAARRLRSAVGADPQEKRTRDHLDLVLVVLGRRVMWSLLVVAIVMGALLVNEAPWWSRALAGTAYAAVLALVVRGVVRELPRGVGRWGRGLFGRVDWRAKYLIGLLALLSAAVLLMAYAPYEVAAGAGIVLVAILRTLGLICIVGWIVMAGVNLVRGK</sequence>
<feature type="transmembrane region" description="Helical" evidence="2">
    <location>
        <begin position="294"/>
        <end position="315"/>
    </location>
</feature>
<dbReference type="SUPFAM" id="SSF48452">
    <property type="entry name" value="TPR-like"/>
    <property type="match status" value="1"/>
</dbReference>
<evidence type="ECO:0000313" key="4">
    <source>
        <dbReference type="Proteomes" id="UP000291838"/>
    </source>
</evidence>
<protein>
    <submittedName>
        <fullName evidence="3">Tetratricopeptide repeat protein</fullName>
    </submittedName>
</protein>
<feature type="repeat" description="TPR" evidence="1">
    <location>
        <begin position="145"/>
        <end position="178"/>
    </location>
</feature>
<feature type="transmembrane region" description="Helical" evidence="2">
    <location>
        <begin position="221"/>
        <end position="245"/>
    </location>
</feature>
<organism evidence="3 4">
    <name type="scientific">Nocardioides glacieisoli</name>
    <dbReference type="NCBI Taxonomy" id="1168730"/>
    <lineage>
        <taxon>Bacteria</taxon>
        <taxon>Bacillati</taxon>
        <taxon>Actinomycetota</taxon>
        <taxon>Actinomycetes</taxon>
        <taxon>Propionibacteriales</taxon>
        <taxon>Nocardioidaceae</taxon>
        <taxon>Nocardioides</taxon>
    </lineage>
</organism>
<dbReference type="InterPro" id="IPR011990">
    <property type="entry name" value="TPR-like_helical_dom_sf"/>
</dbReference>